<sequence>MIITTGVFRLPADKYFKILFILFLRRKIVWIFFIAVILSVALWWNFDFFYLLLILIFLVSPFLLMIKYFEYIAYPQNRWNILDKYLIIDEKEIVFHFTDKSLDRVLWSDICFFKMRKAAFLLYTDKSHFIYIPKDAFGLNEEYLYFYRHMLMKINSKEV</sequence>
<organism evidence="3 4">
    <name type="scientific">Coprobacter secundus subsp. similis</name>
    <dbReference type="NCBI Taxonomy" id="2751153"/>
    <lineage>
        <taxon>Bacteria</taxon>
        <taxon>Pseudomonadati</taxon>
        <taxon>Bacteroidota</taxon>
        <taxon>Bacteroidia</taxon>
        <taxon>Bacteroidales</taxon>
        <taxon>Barnesiellaceae</taxon>
        <taxon>Coprobacter</taxon>
    </lineage>
</organism>
<dbReference type="Pfam" id="PF14317">
    <property type="entry name" value="YcxB"/>
    <property type="match status" value="1"/>
</dbReference>
<feature type="domain" description="YcxB-like C-terminal" evidence="2">
    <location>
        <begin position="102"/>
        <end position="147"/>
    </location>
</feature>
<name>A0A7G1HXL7_9BACT</name>
<feature type="transmembrane region" description="Helical" evidence="1">
    <location>
        <begin position="50"/>
        <end position="69"/>
    </location>
</feature>
<dbReference type="RefSeq" id="WP_021931814.1">
    <property type="nucleotide sequence ID" value="NZ_AP023322.1"/>
</dbReference>
<proteinExistence type="predicted"/>
<keyword evidence="4" id="KW-1185">Reference proteome</keyword>
<reference evidence="4" key="1">
    <citation type="submission" date="2020-07" db="EMBL/GenBank/DDBJ databases">
        <title>Complete genome sequencing of Coprobacter sp. strain 2CBH44.</title>
        <authorList>
            <person name="Sakamoto M."/>
            <person name="Murakami T."/>
            <person name="Mori H."/>
        </authorList>
    </citation>
    <scope>NUCLEOTIDE SEQUENCE [LARGE SCALE GENOMIC DNA]</scope>
    <source>
        <strain evidence="4">2CBH44</strain>
    </source>
</reference>
<dbReference type="KEGG" id="copr:Cop2CBH44_27920"/>
<gene>
    <name evidence="3" type="ORF">Cop2CBH44_27920</name>
</gene>
<evidence type="ECO:0000259" key="2">
    <source>
        <dbReference type="Pfam" id="PF14317"/>
    </source>
</evidence>
<evidence type="ECO:0000256" key="1">
    <source>
        <dbReference type="SAM" id="Phobius"/>
    </source>
</evidence>
<dbReference type="InterPro" id="IPR025588">
    <property type="entry name" value="YcxB-like_C"/>
</dbReference>
<keyword evidence="1" id="KW-1133">Transmembrane helix</keyword>
<dbReference type="Proteomes" id="UP000594042">
    <property type="component" value="Chromosome"/>
</dbReference>
<evidence type="ECO:0000313" key="3">
    <source>
        <dbReference type="EMBL" id="BCI64439.1"/>
    </source>
</evidence>
<evidence type="ECO:0000313" key="4">
    <source>
        <dbReference type="Proteomes" id="UP000594042"/>
    </source>
</evidence>
<dbReference type="EMBL" id="AP023322">
    <property type="protein sequence ID" value="BCI64439.1"/>
    <property type="molecule type" value="Genomic_DNA"/>
</dbReference>
<dbReference type="AlphaFoldDB" id="A0A7G1HXL7"/>
<keyword evidence="1" id="KW-0812">Transmembrane</keyword>
<accession>A0A7G1HXL7</accession>
<keyword evidence="1" id="KW-0472">Membrane</keyword>
<protein>
    <recommendedName>
        <fullName evidence="2">YcxB-like C-terminal domain-containing protein</fullName>
    </recommendedName>
</protein>
<feature type="transmembrane region" description="Helical" evidence="1">
    <location>
        <begin position="28"/>
        <end position="44"/>
    </location>
</feature>